<sequence>MKDNDTQRLNANPILSDRKLTRLGKLLQSHRKKQLEQPQQQLQRQNDEQTPPAVGSSREFLSLFVEGVKKVITADILRAYFASFGEILAVDLSTKSLTDEPGRCAYISILVTGDRSQFLQTEHIVCATRLNIREWYSFDLAETNSIRSAEENNKGNMAFDAVSPSLKFEPNLAETNSVE</sequence>
<protein>
    <recommendedName>
        <fullName evidence="4">RRM domain-containing protein</fullName>
    </recommendedName>
</protein>
<name>A0A3P7N285_DIBLA</name>
<dbReference type="GO" id="GO:0003676">
    <property type="term" value="F:nucleic acid binding"/>
    <property type="evidence" value="ECO:0007669"/>
    <property type="project" value="InterPro"/>
</dbReference>
<dbReference type="Proteomes" id="UP000281553">
    <property type="component" value="Unassembled WGS sequence"/>
</dbReference>
<dbReference type="EMBL" id="UYRU01079977">
    <property type="protein sequence ID" value="VDN30643.1"/>
    <property type="molecule type" value="Genomic_DNA"/>
</dbReference>
<accession>A0A3P7N285</accession>
<keyword evidence="3" id="KW-1185">Reference proteome</keyword>
<dbReference type="AlphaFoldDB" id="A0A3P7N285"/>
<evidence type="ECO:0008006" key="4">
    <source>
        <dbReference type="Google" id="ProtNLM"/>
    </source>
</evidence>
<gene>
    <name evidence="2" type="ORF">DILT_LOCUS15576</name>
</gene>
<dbReference type="SUPFAM" id="SSF54928">
    <property type="entry name" value="RNA-binding domain, RBD"/>
    <property type="match status" value="1"/>
</dbReference>
<evidence type="ECO:0000313" key="2">
    <source>
        <dbReference type="EMBL" id="VDN30643.1"/>
    </source>
</evidence>
<dbReference type="OrthoDB" id="446113at2759"/>
<feature type="region of interest" description="Disordered" evidence="1">
    <location>
        <begin position="34"/>
        <end position="54"/>
    </location>
</feature>
<dbReference type="InterPro" id="IPR035979">
    <property type="entry name" value="RBD_domain_sf"/>
</dbReference>
<organism evidence="2 3">
    <name type="scientific">Dibothriocephalus latus</name>
    <name type="common">Fish tapeworm</name>
    <name type="synonym">Diphyllobothrium latum</name>
    <dbReference type="NCBI Taxonomy" id="60516"/>
    <lineage>
        <taxon>Eukaryota</taxon>
        <taxon>Metazoa</taxon>
        <taxon>Spiralia</taxon>
        <taxon>Lophotrochozoa</taxon>
        <taxon>Platyhelminthes</taxon>
        <taxon>Cestoda</taxon>
        <taxon>Eucestoda</taxon>
        <taxon>Diphyllobothriidea</taxon>
        <taxon>Diphyllobothriidae</taxon>
        <taxon>Dibothriocephalus</taxon>
    </lineage>
</organism>
<dbReference type="Gene3D" id="3.30.70.330">
    <property type="match status" value="1"/>
</dbReference>
<evidence type="ECO:0000313" key="3">
    <source>
        <dbReference type="Proteomes" id="UP000281553"/>
    </source>
</evidence>
<evidence type="ECO:0000256" key="1">
    <source>
        <dbReference type="SAM" id="MobiDB-lite"/>
    </source>
</evidence>
<proteinExistence type="predicted"/>
<reference evidence="2 3" key="1">
    <citation type="submission" date="2018-11" db="EMBL/GenBank/DDBJ databases">
        <authorList>
            <consortium name="Pathogen Informatics"/>
        </authorList>
    </citation>
    <scope>NUCLEOTIDE SEQUENCE [LARGE SCALE GENOMIC DNA]</scope>
</reference>
<dbReference type="InterPro" id="IPR012677">
    <property type="entry name" value="Nucleotide-bd_a/b_plait_sf"/>
</dbReference>